<dbReference type="PROSITE" id="PS00523">
    <property type="entry name" value="SULFATASE_1"/>
    <property type="match status" value="1"/>
</dbReference>
<evidence type="ECO:0000256" key="2">
    <source>
        <dbReference type="ARBA" id="ARBA00022801"/>
    </source>
</evidence>
<evidence type="ECO:0000256" key="1">
    <source>
        <dbReference type="ARBA" id="ARBA00008779"/>
    </source>
</evidence>
<dbReference type="EMBL" id="VORX01000002">
    <property type="protein sequence ID" value="TXE09133.1"/>
    <property type="molecule type" value="Genomic_DNA"/>
</dbReference>
<dbReference type="CDD" id="cd16031">
    <property type="entry name" value="G6S_like"/>
    <property type="match status" value="1"/>
</dbReference>
<dbReference type="AlphaFoldDB" id="A0A5C7AND8"/>
<dbReference type="RefSeq" id="WP_146890435.1">
    <property type="nucleotide sequence ID" value="NZ_VORX01000002.1"/>
</dbReference>
<gene>
    <name evidence="4" type="ORF">ES711_04155</name>
</gene>
<accession>A0A5C7AND8</accession>
<dbReference type="PANTHER" id="PTHR43108">
    <property type="entry name" value="N-ACETYLGLUCOSAMINE-6-SULFATASE FAMILY MEMBER"/>
    <property type="match status" value="1"/>
</dbReference>
<dbReference type="InterPro" id="IPR032506">
    <property type="entry name" value="SGSH_C"/>
</dbReference>
<proteinExistence type="inferred from homology"/>
<dbReference type="Gene3D" id="3.40.720.10">
    <property type="entry name" value="Alkaline Phosphatase, subunit A"/>
    <property type="match status" value="1"/>
</dbReference>
<evidence type="ECO:0000313" key="4">
    <source>
        <dbReference type="EMBL" id="TXE09133.1"/>
    </source>
</evidence>
<protein>
    <submittedName>
        <fullName evidence="4">Sulfatase</fullName>
    </submittedName>
</protein>
<comment type="similarity">
    <text evidence="1">Belongs to the sulfatase family.</text>
</comment>
<dbReference type="PANTHER" id="PTHR43108:SF6">
    <property type="entry name" value="N-SULPHOGLUCOSAMINE SULPHOHYDROLASE"/>
    <property type="match status" value="1"/>
</dbReference>
<evidence type="ECO:0000259" key="3">
    <source>
        <dbReference type="Pfam" id="PF16347"/>
    </source>
</evidence>
<organism evidence="4 5">
    <name type="scientific">Gelidibacter salicanalis</name>
    <dbReference type="NCBI Taxonomy" id="291193"/>
    <lineage>
        <taxon>Bacteria</taxon>
        <taxon>Pseudomonadati</taxon>
        <taxon>Bacteroidota</taxon>
        <taxon>Flavobacteriia</taxon>
        <taxon>Flavobacteriales</taxon>
        <taxon>Flavobacteriaceae</taxon>
        <taxon>Gelidibacter</taxon>
    </lineage>
</organism>
<feature type="domain" description="N-sulphoglucosamine sulphohydrolase C-terminal" evidence="3">
    <location>
        <begin position="364"/>
        <end position="517"/>
    </location>
</feature>
<sequence length="533" mass="61948">MKLFKLGSLFIYTLLTVGCQNKNIVKKVEQSPTQRPNIIFIMSDDHAYQAISAYDKTLINTPNIDRIANEGMLFTNASVTNSICAPSRAVILTGKHSHINGKIDNLSHFDTTNVTFPQILQKAGYQTAMFGKLHFGNNPKGFDEFKILPGQGDYYNPKFITQKGDTIIDGYVTDITTDLTLDWMKHRRDPNKPFMLMYLHKAPHRAWLPSEKYYKEYTQKTFPLPETLFDDYKTRGSAAKSAEMGILKHMSLINDNKLTPATVKELNIEQWSQLGESLYTLNAEQRAKWDAVYGPINEDFKKRYPTMNDSTLTVWKYQRYLQDYLGTIASVDDNVGRVLDYLDEEQLADNTIVVYTSDQGFYLGEHGWFDKRFMYNESFKTPLLIKWPNQIKPGITEDEMVQNLDFAQTFLEVAGVTAPEDMQGESLVPLLTGNKAVWDRDAVYYHYYEYPAEHAVKRHYGIATKDYKIIHFYHDVNEWELYDRLNDPKEVNNVINDPKYAQVVTRMKQKLQETRKKYKDSEELDWKYIESYN</sequence>
<dbReference type="Pfam" id="PF16347">
    <property type="entry name" value="SGSH_C"/>
    <property type="match status" value="1"/>
</dbReference>
<dbReference type="InterPro" id="IPR024607">
    <property type="entry name" value="Sulfatase_CS"/>
</dbReference>
<dbReference type="OrthoDB" id="9789742at2"/>
<reference evidence="4 5" key="1">
    <citation type="submission" date="2019-08" db="EMBL/GenBank/DDBJ databases">
        <title>Genome sequence of Gelidibacter salicanalis IC162T.</title>
        <authorList>
            <person name="Bowman J.P."/>
        </authorList>
    </citation>
    <scope>NUCLEOTIDE SEQUENCE [LARGE SCALE GENOMIC DNA]</scope>
    <source>
        <strain evidence="4 5">IC162</strain>
    </source>
</reference>
<name>A0A5C7AND8_9FLAO</name>
<keyword evidence="2" id="KW-0378">Hydrolase</keyword>
<keyword evidence="5" id="KW-1185">Reference proteome</keyword>
<dbReference type="InterPro" id="IPR017850">
    <property type="entry name" value="Alkaline_phosphatase_core_sf"/>
</dbReference>
<evidence type="ECO:0000313" key="5">
    <source>
        <dbReference type="Proteomes" id="UP000321734"/>
    </source>
</evidence>
<dbReference type="GO" id="GO:0016787">
    <property type="term" value="F:hydrolase activity"/>
    <property type="evidence" value="ECO:0007669"/>
    <property type="project" value="UniProtKB-KW"/>
</dbReference>
<dbReference type="Proteomes" id="UP000321734">
    <property type="component" value="Unassembled WGS sequence"/>
</dbReference>
<dbReference type="PROSITE" id="PS51257">
    <property type="entry name" value="PROKAR_LIPOPROTEIN"/>
    <property type="match status" value="1"/>
</dbReference>
<comment type="caution">
    <text evidence="4">The sequence shown here is derived from an EMBL/GenBank/DDBJ whole genome shotgun (WGS) entry which is preliminary data.</text>
</comment>
<dbReference type="SUPFAM" id="SSF53649">
    <property type="entry name" value="Alkaline phosphatase-like"/>
    <property type="match status" value="1"/>
</dbReference>